<feature type="compositionally biased region" description="Polar residues" evidence="1">
    <location>
        <begin position="92"/>
        <end position="107"/>
    </location>
</feature>
<dbReference type="AlphaFoldDB" id="A0A9Q0RRR5"/>
<comment type="caution">
    <text evidence="2">The sequence shown here is derived from an EMBL/GenBank/DDBJ whole genome shotgun (WGS) entry which is preliminary data.</text>
</comment>
<organism evidence="2 3">
    <name type="scientific">Blomia tropicalis</name>
    <name type="common">Mite</name>
    <dbReference type="NCBI Taxonomy" id="40697"/>
    <lineage>
        <taxon>Eukaryota</taxon>
        <taxon>Metazoa</taxon>
        <taxon>Ecdysozoa</taxon>
        <taxon>Arthropoda</taxon>
        <taxon>Chelicerata</taxon>
        <taxon>Arachnida</taxon>
        <taxon>Acari</taxon>
        <taxon>Acariformes</taxon>
        <taxon>Sarcoptiformes</taxon>
        <taxon>Astigmata</taxon>
        <taxon>Glycyphagoidea</taxon>
        <taxon>Echimyopodidae</taxon>
        <taxon>Blomia</taxon>
    </lineage>
</organism>
<dbReference type="Proteomes" id="UP001142055">
    <property type="component" value="Chromosome 1"/>
</dbReference>
<proteinExistence type="predicted"/>
<evidence type="ECO:0000313" key="3">
    <source>
        <dbReference type="Proteomes" id="UP001142055"/>
    </source>
</evidence>
<dbReference type="EMBL" id="JAPWDV010000001">
    <property type="protein sequence ID" value="KAJ6225833.1"/>
    <property type="molecule type" value="Genomic_DNA"/>
</dbReference>
<feature type="region of interest" description="Disordered" evidence="1">
    <location>
        <begin position="501"/>
        <end position="528"/>
    </location>
</feature>
<feature type="compositionally biased region" description="Basic and acidic residues" evidence="1">
    <location>
        <begin position="574"/>
        <end position="585"/>
    </location>
</feature>
<feature type="compositionally biased region" description="Low complexity" evidence="1">
    <location>
        <begin position="51"/>
        <end position="66"/>
    </location>
</feature>
<feature type="region of interest" description="Disordered" evidence="1">
    <location>
        <begin position="705"/>
        <end position="731"/>
    </location>
</feature>
<name>A0A9Q0RRR5_BLOTA</name>
<keyword evidence="3" id="KW-1185">Reference proteome</keyword>
<feature type="compositionally biased region" description="Basic residues" evidence="1">
    <location>
        <begin position="70"/>
        <end position="86"/>
    </location>
</feature>
<feature type="compositionally biased region" description="Low complexity" evidence="1">
    <location>
        <begin position="1"/>
        <end position="17"/>
    </location>
</feature>
<reference evidence="2" key="1">
    <citation type="submission" date="2022-12" db="EMBL/GenBank/DDBJ databases">
        <title>Genome assemblies of Blomia tropicalis.</title>
        <authorList>
            <person name="Cui Y."/>
        </authorList>
    </citation>
    <scope>NUCLEOTIDE SEQUENCE</scope>
    <source>
        <tissue evidence="2">Adult mites</tissue>
    </source>
</reference>
<feature type="compositionally biased region" description="Polar residues" evidence="1">
    <location>
        <begin position="718"/>
        <end position="731"/>
    </location>
</feature>
<feature type="compositionally biased region" description="Polar residues" evidence="1">
    <location>
        <begin position="563"/>
        <end position="573"/>
    </location>
</feature>
<feature type="region of interest" description="Disordered" evidence="1">
    <location>
        <begin position="1"/>
        <end position="110"/>
    </location>
</feature>
<evidence type="ECO:0000313" key="2">
    <source>
        <dbReference type="EMBL" id="KAJ6225833.1"/>
    </source>
</evidence>
<protein>
    <submittedName>
        <fullName evidence="2">Uncharacterized protein</fullName>
    </submittedName>
</protein>
<gene>
    <name evidence="2" type="ORF">RDWZM_004378</name>
</gene>
<accession>A0A9Q0RRR5</accession>
<feature type="compositionally biased region" description="Low complexity" evidence="1">
    <location>
        <begin position="706"/>
        <end position="717"/>
    </location>
</feature>
<feature type="region of interest" description="Disordered" evidence="1">
    <location>
        <begin position="563"/>
        <end position="597"/>
    </location>
</feature>
<sequence>MGSFSSKSSPNKLASSKFIDLSRTETNLTLANKYRNRPKNGERSNRKRSFSRSSSPESSSSIVSPIKRSKDTRKHQSSSKNRRNNHLLKGVNSYSPTSSKAKNSRTSPVKYENGIKYDHKYNYNFGKKAPKHAIFYGMYRDSNQMYNVSNLPRELVDSDNSRLLSSNVVRSDAQYAEEYNAFIIRHQRGCVISNPGLHQSTSGNSFIDNRTCQLSPLISWDLLQMAVEDRTLIAMQNYEEAKLLKTRFIKFMNDNCDRKRDRSKMDTTAAFLAEYVNSCDMPGGSSLIERDPTWLKIDKQTASSSHHPRISSLISPSKCGKGSINAFHNKSINGLDLLGKPNSAANSMIESVTLTAKLLSETSIKIPEHVRRRVERMNAASSKVIYVPTVNPDTKCVFRDLFYTVCHRLFAFDITIKHLDLMKRYLQAATPETTISNYITKLLEQLPLKSNKGRPNGRFSIRIQSESNKAIKVKQKKRKEKDLLLINCIELSTEPKSVKSNCNKNGMVKPTRSNGTLLRSRSPLPGVVTENVPVLTNEQSQESQNANSNTLLSEIVHTTPTLTRGQMKSLSDITRQDDKIGDASKKRARRRKTTSSSLLEERADIDIGATQQLLRLFNDHIGIFGPLCEPRCTSSNVQSYLTTIKIERPTIPQYVRDLQSTANLSNRRCRGKSRVSNSITPTTSTLSMAFATRGRKRSHTDTIDASLLSGSSSNSSSPCQQQTTMQTRLSVSSFEEEYPDASLSESESSPGRHWLEEELGFNDTWFLNTRNSSSFVPYHLSPKSTVQNYKNQYQQPETETLEEMRLKCIHVVPIITPTFDFFNSEQLFSSNVIERLPTDDVFGFEMFSTEHNSVTETEDDDHLNNGLEGIYEKLTVSNNENQLSSAIIYLNKLLEPIQEQNRQFIQTIVNKIQLELDYQDAKAETITKHIDMLELMRTYLKVEKCQRTGNRLSPTAVSFGEVSLLNHDFHHLHNCHNSPQPQNNKTDKMDVADEQPYQAMFDEVLHYNQREMQLLDQVQARAMINSVFELDKFYSMAEYSDSQQVDTIDIDDF</sequence>
<evidence type="ECO:0000256" key="1">
    <source>
        <dbReference type="SAM" id="MobiDB-lite"/>
    </source>
</evidence>